<dbReference type="Proteomes" id="UP000887580">
    <property type="component" value="Unplaced"/>
</dbReference>
<dbReference type="WBParaSite" id="PS1159_v2.g19325.t1">
    <property type="protein sequence ID" value="PS1159_v2.g19325.t1"/>
    <property type="gene ID" value="PS1159_v2.g19325"/>
</dbReference>
<sequence>MSKPKRDAKNGVRAIASALGIQRHELGAYTRMTKEPPPLFPPILKPLLPPVSTSVTLLDYRCGIQTDFEQYFNSLETNSYVVKDDPVTHRYSDDFLNSERLPFVSAICDLPKSLHPPSSRKRLAEKERAEANAKKAKKMEKMLKQLEAKEKKGAAANEEENDAEEVKEDGEEEEEAVLVGSEEEYFEEDNDYIGTYFDNGEGYNENPSDDNLEDGDVY</sequence>
<protein>
    <submittedName>
        <fullName evidence="2">DNA-directed RNA polymerase III subunit</fullName>
    </submittedName>
</protein>
<organism evidence="1 2">
    <name type="scientific">Panagrolaimus sp. PS1159</name>
    <dbReference type="NCBI Taxonomy" id="55785"/>
    <lineage>
        <taxon>Eukaryota</taxon>
        <taxon>Metazoa</taxon>
        <taxon>Ecdysozoa</taxon>
        <taxon>Nematoda</taxon>
        <taxon>Chromadorea</taxon>
        <taxon>Rhabditida</taxon>
        <taxon>Tylenchina</taxon>
        <taxon>Panagrolaimomorpha</taxon>
        <taxon>Panagrolaimoidea</taxon>
        <taxon>Panagrolaimidae</taxon>
        <taxon>Panagrolaimus</taxon>
    </lineage>
</organism>
<reference evidence="2" key="1">
    <citation type="submission" date="2022-11" db="UniProtKB">
        <authorList>
            <consortium name="WormBaseParasite"/>
        </authorList>
    </citation>
    <scope>IDENTIFICATION</scope>
</reference>
<evidence type="ECO:0000313" key="2">
    <source>
        <dbReference type="WBParaSite" id="PS1159_v2.g19325.t1"/>
    </source>
</evidence>
<name>A0AC35FNS2_9BILA</name>
<evidence type="ECO:0000313" key="1">
    <source>
        <dbReference type="Proteomes" id="UP000887580"/>
    </source>
</evidence>
<accession>A0AC35FNS2</accession>
<proteinExistence type="predicted"/>